<dbReference type="OrthoDB" id="102739at2"/>
<dbReference type="Gene3D" id="3.30.1330.60">
    <property type="entry name" value="OmpA-like domain"/>
    <property type="match status" value="1"/>
</dbReference>
<dbReference type="Proteomes" id="UP000198356">
    <property type="component" value="Unassembled WGS sequence"/>
</dbReference>
<gene>
    <name evidence="4" type="ORF">SAMN05421770_103350</name>
</gene>
<keyword evidence="5" id="KW-1185">Reference proteome</keyword>
<dbReference type="SUPFAM" id="SSF103088">
    <property type="entry name" value="OmpA-like"/>
    <property type="match status" value="1"/>
</dbReference>
<name>A0A239IZM3_9BACT</name>
<dbReference type="EMBL" id="FZOU01000003">
    <property type="protein sequence ID" value="SNS98658.1"/>
    <property type="molecule type" value="Genomic_DNA"/>
</dbReference>
<sequence>MVYRPFHSIGRFLLAACAVSLGAASLNAQTAAPMGPNPSRVDIFAGYSYFGAHGVVKPSGVAYSSVNEGEILSGAYYFNKYAGFEIDGAAHPDGKNDALFTGVAGPVFRAPMQGFTLFAHGLVGGGRIGGPNSEGPVIYHEAYTWGPVIKAGGGMDYDLPFFHNRFSLRLFQADYQWIHADFGPYETDAIGQSVGGRTNMSGVVLSTGLVAHFGHIIPPPPVTYTCAVAPTTVFPGDPVTVTGTAVNLNPKKTATYTWSSTGGTVSGSSSVANVDTKDLAPGSYTVKGHVSEGAKIGQFADCSGDFTVKAFEPPTIGCSANPSTVNPGDSSTITATGVSPQNRPLTYSYSATAGTVSGSTNTATLSTAGAAPGTITVTCNVVDDKGQTATQMTTVTVVAPPKPPAPTTSSLCSVSFERDKKRPARVDNEGKACLDDLALNLQRTTDSKLAVVGNGATSEKKAAAKLAAERAVNTKDYLVTEKGIDASRIQVYTGSQDAKTVTTTLVPAGATLDSTGTTPVDEAAVKPQPRKAMAAKKHHHKK</sequence>
<feature type="region of interest" description="Disordered" evidence="1">
    <location>
        <begin position="397"/>
        <end position="416"/>
    </location>
</feature>
<feature type="compositionally biased region" description="Basic residues" evidence="1">
    <location>
        <begin position="533"/>
        <end position="542"/>
    </location>
</feature>
<evidence type="ECO:0000259" key="3">
    <source>
        <dbReference type="Pfam" id="PF00691"/>
    </source>
</evidence>
<evidence type="ECO:0000313" key="4">
    <source>
        <dbReference type="EMBL" id="SNS98658.1"/>
    </source>
</evidence>
<evidence type="ECO:0000256" key="1">
    <source>
        <dbReference type="SAM" id="MobiDB-lite"/>
    </source>
</evidence>
<proteinExistence type="predicted"/>
<feature type="region of interest" description="Disordered" evidence="1">
    <location>
        <begin position="512"/>
        <end position="542"/>
    </location>
</feature>
<evidence type="ECO:0000256" key="2">
    <source>
        <dbReference type="SAM" id="SignalP"/>
    </source>
</evidence>
<feature type="domain" description="OmpA-like" evidence="3">
    <location>
        <begin position="424"/>
        <end position="502"/>
    </location>
</feature>
<dbReference type="Pfam" id="PF00691">
    <property type="entry name" value="OmpA"/>
    <property type="match status" value="1"/>
</dbReference>
<evidence type="ECO:0000313" key="5">
    <source>
        <dbReference type="Proteomes" id="UP000198356"/>
    </source>
</evidence>
<dbReference type="AlphaFoldDB" id="A0A239IZM3"/>
<dbReference type="InterPro" id="IPR035986">
    <property type="entry name" value="PKD_dom_sf"/>
</dbReference>
<protein>
    <submittedName>
        <fullName evidence="4">Outer membrane protein OmpA</fullName>
    </submittedName>
</protein>
<organism evidence="4 5">
    <name type="scientific">Granulicella rosea</name>
    <dbReference type="NCBI Taxonomy" id="474952"/>
    <lineage>
        <taxon>Bacteria</taxon>
        <taxon>Pseudomonadati</taxon>
        <taxon>Acidobacteriota</taxon>
        <taxon>Terriglobia</taxon>
        <taxon>Terriglobales</taxon>
        <taxon>Acidobacteriaceae</taxon>
        <taxon>Granulicella</taxon>
    </lineage>
</organism>
<dbReference type="InterPro" id="IPR036737">
    <property type="entry name" value="OmpA-like_sf"/>
</dbReference>
<dbReference type="InterPro" id="IPR006665">
    <property type="entry name" value="OmpA-like"/>
</dbReference>
<keyword evidence="2" id="KW-0732">Signal</keyword>
<dbReference type="SUPFAM" id="SSF49299">
    <property type="entry name" value="PKD domain"/>
    <property type="match status" value="1"/>
</dbReference>
<dbReference type="InterPro" id="IPR013783">
    <property type="entry name" value="Ig-like_fold"/>
</dbReference>
<feature type="chain" id="PRO_5012669858" evidence="2">
    <location>
        <begin position="29"/>
        <end position="542"/>
    </location>
</feature>
<dbReference type="Gene3D" id="2.60.40.10">
    <property type="entry name" value="Immunoglobulins"/>
    <property type="match status" value="1"/>
</dbReference>
<reference evidence="4 5" key="1">
    <citation type="submission" date="2017-06" db="EMBL/GenBank/DDBJ databases">
        <authorList>
            <person name="Kim H.J."/>
            <person name="Triplett B.A."/>
        </authorList>
    </citation>
    <scope>NUCLEOTIDE SEQUENCE [LARGE SCALE GENOMIC DNA]</scope>
    <source>
        <strain evidence="4 5">DSM 18704</strain>
    </source>
</reference>
<feature type="signal peptide" evidence="2">
    <location>
        <begin position="1"/>
        <end position="28"/>
    </location>
</feature>
<accession>A0A239IZM3</accession>